<sequence>EAMKMQNILRAERDAVVKAVNAKPGDPVAADQVLVEFE</sequence>
<evidence type="ECO:0000313" key="3">
    <source>
        <dbReference type="Proteomes" id="UP000244913"/>
    </source>
</evidence>
<protein>
    <recommendedName>
        <fullName evidence="1">Lipoyl-binding domain-containing protein</fullName>
    </recommendedName>
</protein>
<comment type="caution">
    <text evidence="2">The sequence shown here is derived from an EMBL/GenBank/DDBJ whole genome shotgun (WGS) entry which is preliminary data.</text>
</comment>
<proteinExistence type="predicted"/>
<dbReference type="Proteomes" id="UP000244913">
    <property type="component" value="Unassembled WGS sequence"/>
</dbReference>
<organism evidence="2 3">
    <name type="scientific">Caulobacter radicis</name>
    <dbReference type="NCBI Taxonomy" id="2172650"/>
    <lineage>
        <taxon>Bacteria</taxon>
        <taxon>Pseudomonadati</taxon>
        <taxon>Pseudomonadota</taxon>
        <taxon>Alphaproteobacteria</taxon>
        <taxon>Caulobacterales</taxon>
        <taxon>Caulobacteraceae</taxon>
        <taxon>Caulobacter</taxon>
    </lineage>
</organism>
<gene>
    <name evidence="2" type="ORF">DDF65_14470</name>
</gene>
<name>A0A2T9JB67_9CAUL</name>
<feature type="non-terminal residue" evidence="2">
    <location>
        <position position="1"/>
    </location>
</feature>
<dbReference type="Pfam" id="PF00364">
    <property type="entry name" value="Biotin_lipoyl"/>
    <property type="match status" value="1"/>
</dbReference>
<feature type="domain" description="Lipoyl-binding" evidence="1">
    <location>
        <begin position="1"/>
        <end position="36"/>
    </location>
</feature>
<dbReference type="InterPro" id="IPR000089">
    <property type="entry name" value="Biotin_lipoyl"/>
</dbReference>
<keyword evidence="3" id="KW-1185">Reference proteome</keyword>
<dbReference type="CDD" id="cd06850">
    <property type="entry name" value="biotinyl_domain"/>
    <property type="match status" value="1"/>
</dbReference>
<evidence type="ECO:0000313" key="2">
    <source>
        <dbReference type="EMBL" id="PVM79452.1"/>
    </source>
</evidence>
<evidence type="ECO:0000259" key="1">
    <source>
        <dbReference type="Pfam" id="PF00364"/>
    </source>
</evidence>
<dbReference type="Gene3D" id="2.40.50.100">
    <property type="match status" value="1"/>
</dbReference>
<dbReference type="EMBL" id="QDKP01000042">
    <property type="protein sequence ID" value="PVM79452.1"/>
    <property type="molecule type" value="Genomic_DNA"/>
</dbReference>
<dbReference type="RefSeq" id="WP_133244770.1">
    <property type="nucleotide sequence ID" value="NZ_QDKP01000042.1"/>
</dbReference>
<dbReference type="SUPFAM" id="SSF51230">
    <property type="entry name" value="Single hybrid motif"/>
    <property type="match status" value="1"/>
</dbReference>
<dbReference type="AlphaFoldDB" id="A0A2T9JB67"/>
<accession>A0A2T9JB67</accession>
<dbReference type="InterPro" id="IPR011053">
    <property type="entry name" value="Single_hybrid_motif"/>
</dbReference>
<reference evidence="2 3" key="1">
    <citation type="submission" date="2018-04" db="EMBL/GenBank/DDBJ databases">
        <title>The genome sequence of Caulobacter sp. 736.</title>
        <authorList>
            <person name="Gao J."/>
            <person name="Sun J."/>
        </authorList>
    </citation>
    <scope>NUCLEOTIDE SEQUENCE [LARGE SCALE GENOMIC DNA]</scope>
    <source>
        <strain evidence="2 3">736</strain>
    </source>
</reference>